<protein>
    <submittedName>
        <fullName evidence="1">GyrI-like domain-containing protein</fullName>
    </submittedName>
</protein>
<evidence type="ECO:0000313" key="2">
    <source>
        <dbReference type="Proteomes" id="UP001172708"/>
    </source>
</evidence>
<reference evidence="1" key="1">
    <citation type="submission" date="2023-06" db="EMBL/GenBank/DDBJ databases">
        <title>Egi l300058.</title>
        <authorList>
            <person name="Gao L."/>
            <person name="Fang B.-Z."/>
            <person name="Li W.-J."/>
        </authorList>
    </citation>
    <scope>NUCLEOTIDE SEQUENCE</scope>
    <source>
        <strain evidence="1">EGI L300058</strain>
    </source>
</reference>
<dbReference type="InterPro" id="IPR011256">
    <property type="entry name" value="Reg_factor_effector_dom_sf"/>
</dbReference>
<dbReference type="Proteomes" id="UP001172708">
    <property type="component" value="Unassembled WGS sequence"/>
</dbReference>
<dbReference type="RefSeq" id="WP_301141664.1">
    <property type="nucleotide sequence ID" value="NZ_JAUHQA010000001.1"/>
</dbReference>
<comment type="caution">
    <text evidence="1">The sequence shown here is derived from an EMBL/GenBank/DDBJ whole genome shotgun (WGS) entry which is preliminary data.</text>
</comment>
<keyword evidence="2" id="KW-1185">Reference proteome</keyword>
<name>A0ABT8GH75_9MICO</name>
<dbReference type="EMBL" id="JAUHQA010000001">
    <property type="protein sequence ID" value="MDN4480301.1"/>
    <property type="molecule type" value="Genomic_DNA"/>
</dbReference>
<gene>
    <name evidence="1" type="ORF">QQX02_05110</name>
</gene>
<proteinExistence type="predicted"/>
<accession>A0ABT8GH75</accession>
<evidence type="ECO:0000313" key="1">
    <source>
        <dbReference type="EMBL" id="MDN4480301.1"/>
    </source>
</evidence>
<sequence>MAEFRVEWRKAVDYIALPVHTTMAELPARVGPAIDELEAYLDQRGAEPIGAGLFRYRSVSAEAPFTVEVGQAVANVPRVRDRYVVGRLDEGRYAVATQRGPYAWIGGLTQELMEWGDVQGLDFAVTPGEGTRPDEWACWYEDYANDTVEGPVGLEGTVDVCLRLRE</sequence>
<organism evidence="1 2">
    <name type="scientific">Demequina muriae</name>
    <dbReference type="NCBI Taxonomy" id="3051664"/>
    <lineage>
        <taxon>Bacteria</taxon>
        <taxon>Bacillati</taxon>
        <taxon>Actinomycetota</taxon>
        <taxon>Actinomycetes</taxon>
        <taxon>Micrococcales</taxon>
        <taxon>Demequinaceae</taxon>
        <taxon>Demequina</taxon>
    </lineage>
</organism>
<dbReference type="SUPFAM" id="SSF55136">
    <property type="entry name" value="Probable bacterial effector-binding domain"/>
    <property type="match status" value="1"/>
</dbReference>
<dbReference type="Gene3D" id="3.20.80.10">
    <property type="entry name" value="Regulatory factor, effector binding domain"/>
    <property type="match status" value="1"/>
</dbReference>